<keyword evidence="2" id="KW-1185">Reference proteome</keyword>
<proteinExistence type="predicted"/>
<dbReference type="Proteomes" id="UP001597299">
    <property type="component" value="Unassembled WGS sequence"/>
</dbReference>
<reference evidence="2" key="1">
    <citation type="journal article" date="2019" name="Int. J. Syst. Evol. Microbiol.">
        <title>The Global Catalogue of Microorganisms (GCM) 10K type strain sequencing project: providing services to taxonomists for standard genome sequencing and annotation.</title>
        <authorList>
            <consortium name="The Broad Institute Genomics Platform"/>
            <consortium name="The Broad Institute Genome Sequencing Center for Infectious Disease"/>
            <person name="Wu L."/>
            <person name="Ma J."/>
        </authorList>
    </citation>
    <scope>NUCLEOTIDE SEQUENCE [LARGE SCALE GENOMIC DNA]</scope>
    <source>
        <strain evidence="2">CCM 7435</strain>
    </source>
</reference>
<dbReference type="EMBL" id="JBHUHD010000001">
    <property type="protein sequence ID" value="MFD2140804.1"/>
    <property type="molecule type" value="Genomic_DNA"/>
</dbReference>
<protein>
    <submittedName>
        <fullName evidence="1">Sarcosine oxidase subunit gamma</fullName>
    </submittedName>
</protein>
<organism evidence="1 2">
    <name type="scientific">Ancylobacter oerskovii</name>
    <dbReference type="NCBI Taxonomy" id="459519"/>
    <lineage>
        <taxon>Bacteria</taxon>
        <taxon>Pseudomonadati</taxon>
        <taxon>Pseudomonadota</taxon>
        <taxon>Alphaproteobacteria</taxon>
        <taxon>Hyphomicrobiales</taxon>
        <taxon>Xanthobacteraceae</taxon>
        <taxon>Ancylobacter</taxon>
    </lineage>
</organism>
<dbReference type="RefSeq" id="WP_213350641.1">
    <property type="nucleotide sequence ID" value="NZ_JAHBGB010000002.1"/>
</dbReference>
<evidence type="ECO:0000313" key="1">
    <source>
        <dbReference type="EMBL" id="MFD2140804.1"/>
    </source>
</evidence>
<evidence type="ECO:0000313" key="2">
    <source>
        <dbReference type="Proteomes" id="UP001597299"/>
    </source>
</evidence>
<comment type="caution">
    <text evidence="1">The sequence shown here is derived from an EMBL/GenBank/DDBJ whole genome shotgun (WGS) entry which is preliminary data.</text>
</comment>
<dbReference type="SUPFAM" id="SSF103025">
    <property type="entry name" value="Folate-binding domain"/>
    <property type="match status" value="1"/>
</dbReference>
<dbReference type="Gene3D" id="3.30.1360.120">
    <property type="entry name" value="Probable tRNA modification gtpase trme, domain 1"/>
    <property type="match status" value="1"/>
</dbReference>
<dbReference type="Gene3D" id="3.30.70.1520">
    <property type="entry name" value="Heterotetrameric sarcosine oxidase"/>
    <property type="match status" value="1"/>
</dbReference>
<name>A0ABW4YXF6_9HYPH</name>
<dbReference type="InterPro" id="IPR027266">
    <property type="entry name" value="TrmE/GcvT-like"/>
</dbReference>
<gene>
    <name evidence="1" type="ORF">ACFSNC_10365</name>
</gene>
<dbReference type="Pfam" id="PF04268">
    <property type="entry name" value="SoxG"/>
    <property type="match status" value="1"/>
</dbReference>
<sequence length="198" mass="20421">MTAALDILPVTQMPADGPYGPAGTHGVTARLFDPPALATLAARRGGGIALAAAARVELGLDLADAPRLSRADGLSAIGTAPGRWLLLAGTEGDLAARLAPLAPHAAITEQTDAYVGVEIDGPHARDLLAKGVSLDLDPAAFPPGAAATTNVAHVNVSFWREPGEDRFVFLVARSYRVAFARFLVASGAEYGLELVHRG</sequence>
<dbReference type="InterPro" id="IPR007375">
    <property type="entry name" value="SoxG"/>
</dbReference>
<accession>A0ABW4YXF6</accession>